<dbReference type="SMART" id="SM00116">
    <property type="entry name" value="CBS"/>
    <property type="match status" value="2"/>
</dbReference>
<feature type="domain" description="CBS" evidence="3">
    <location>
        <begin position="78"/>
        <end position="133"/>
    </location>
</feature>
<dbReference type="Gene3D" id="3.10.580.10">
    <property type="entry name" value="CBS-domain"/>
    <property type="match status" value="1"/>
</dbReference>
<dbReference type="PROSITE" id="PS51371">
    <property type="entry name" value="CBS"/>
    <property type="match status" value="2"/>
</dbReference>
<evidence type="ECO:0000259" key="3">
    <source>
        <dbReference type="PROSITE" id="PS51371"/>
    </source>
</evidence>
<proteinExistence type="predicted"/>
<dbReference type="CDD" id="cd04623">
    <property type="entry name" value="CBS_pair_bac_euk"/>
    <property type="match status" value="1"/>
</dbReference>
<dbReference type="PANTHER" id="PTHR43080:SF2">
    <property type="entry name" value="CBS DOMAIN-CONTAINING PROTEIN"/>
    <property type="match status" value="1"/>
</dbReference>
<dbReference type="Pfam" id="PF00571">
    <property type="entry name" value="CBS"/>
    <property type="match status" value="2"/>
</dbReference>
<keyword evidence="5" id="KW-1185">Reference proteome</keyword>
<dbReference type="PANTHER" id="PTHR43080">
    <property type="entry name" value="CBS DOMAIN-CONTAINING PROTEIN CBSX3, MITOCHONDRIAL"/>
    <property type="match status" value="1"/>
</dbReference>
<evidence type="ECO:0000313" key="4">
    <source>
        <dbReference type="EMBL" id="NYZ21795.1"/>
    </source>
</evidence>
<evidence type="ECO:0000256" key="2">
    <source>
        <dbReference type="PROSITE-ProRule" id="PRU00703"/>
    </source>
</evidence>
<comment type="caution">
    <text evidence="4">The sequence shown here is derived from an EMBL/GenBank/DDBJ whole genome shotgun (WGS) entry which is preliminary data.</text>
</comment>
<sequence length="146" mass="15650">MHVAAVLKRKGADVVTVRPGDSIGDVARTLTRHRIGAVVVMEENGSALPCGIVSERDIVRAIAADGAAALDRPASDLMTRQLVTATPADTVAHVMSVMTERRIRHVPIIEDERMVGVISIGDVVKTRLDETEMEVESLRDFVAGIG</sequence>
<protein>
    <submittedName>
        <fullName evidence="4">CBS domain-containing protein</fullName>
    </submittedName>
</protein>
<keyword evidence="1 2" id="KW-0129">CBS domain</keyword>
<dbReference type="InterPro" id="IPR046342">
    <property type="entry name" value="CBS_dom_sf"/>
</dbReference>
<reference evidence="4 5" key="1">
    <citation type="submission" date="2020-05" db="EMBL/GenBank/DDBJ databases">
        <title>Azospirillum oleiclasticum sp. nov, a nitrogen-fixing and heavy crude oil-emulsifying bacterium isolated from the crude oil of Yumen Oilfield.</title>
        <authorList>
            <person name="Wu D."/>
            <person name="Cai M."/>
            <person name="Zhang X."/>
        </authorList>
    </citation>
    <scope>NUCLEOTIDE SEQUENCE [LARGE SCALE GENOMIC DNA]</scope>
    <source>
        <strain evidence="4 5">ROY-1-1-2</strain>
    </source>
</reference>
<name>A0ABX2TBW9_9PROT</name>
<dbReference type="InterPro" id="IPR000644">
    <property type="entry name" value="CBS_dom"/>
</dbReference>
<gene>
    <name evidence="4" type="ORF">HND93_18935</name>
</gene>
<dbReference type="InterPro" id="IPR051257">
    <property type="entry name" value="Diverse_CBS-Domain"/>
</dbReference>
<accession>A0ABX2TBW9</accession>
<dbReference type="SUPFAM" id="SSF54631">
    <property type="entry name" value="CBS-domain pair"/>
    <property type="match status" value="1"/>
</dbReference>
<evidence type="ECO:0000256" key="1">
    <source>
        <dbReference type="ARBA" id="ARBA00023122"/>
    </source>
</evidence>
<dbReference type="EMBL" id="JABFDB010000013">
    <property type="protein sequence ID" value="NYZ21795.1"/>
    <property type="molecule type" value="Genomic_DNA"/>
</dbReference>
<dbReference type="Proteomes" id="UP000584642">
    <property type="component" value="Unassembled WGS sequence"/>
</dbReference>
<evidence type="ECO:0000313" key="5">
    <source>
        <dbReference type="Proteomes" id="UP000584642"/>
    </source>
</evidence>
<organism evidence="4 5">
    <name type="scientific">Azospirillum oleiclasticum</name>
    <dbReference type="NCBI Taxonomy" id="2735135"/>
    <lineage>
        <taxon>Bacteria</taxon>
        <taxon>Pseudomonadati</taxon>
        <taxon>Pseudomonadota</taxon>
        <taxon>Alphaproteobacteria</taxon>
        <taxon>Rhodospirillales</taxon>
        <taxon>Azospirillaceae</taxon>
        <taxon>Azospirillum</taxon>
    </lineage>
</organism>
<feature type="domain" description="CBS" evidence="3">
    <location>
        <begin position="7"/>
        <end position="70"/>
    </location>
</feature>
<dbReference type="InterPro" id="IPR044725">
    <property type="entry name" value="CBSX3_CBS_dom"/>
</dbReference>